<dbReference type="AlphaFoldDB" id="A0A0M9G970"/>
<feature type="region of interest" description="Disordered" evidence="1">
    <location>
        <begin position="80"/>
        <end position="100"/>
    </location>
</feature>
<keyword evidence="2" id="KW-0812">Transmembrane</keyword>
<comment type="caution">
    <text evidence="4">The sequence shown here is derived from an EMBL/GenBank/DDBJ whole genome shotgun (WGS) entry which is preliminary data.</text>
</comment>
<keyword evidence="2" id="KW-1133">Transmembrane helix</keyword>
<evidence type="ECO:0000256" key="3">
    <source>
        <dbReference type="SAM" id="SignalP"/>
    </source>
</evidence>
<evidence type="ECO:0000313" key="4">
    <source>
        <dbReference type="EMBL" id="KPA85156.1"/>
    </source>
</evidence>
<proteinExistence type="predicted"/>
<accession>A0A0M9G970</accession>
<feature type="compositionally biased region" description="Low complexity" evidence="1">
    <location>
        <begin position="84"/>
        <end position="96"/>
    </location>
</feature>
<dbReference type="RefSeq" id="XP_015663595.1">
    <property type="nucleotide sequence ID" value="XM_015798075.1"/>
</dbReference>
<dbReference type="RefSeq" id="XP_015663596.1">
    <property type="nucleotide sequence ID" value="XM_015798076.1"/>
</dbReference>
<dbReference type="OMA" id="MITSICA"/>
<dbReference type="EMBL" id="LGTL01000002">
    <property type="protein sequence ID" value="KPA85157.1"/>
    <property type="molecule type" value="Genomic_DNA"/>
</dbReference>
<dbReference type="OrthoDB" id="266273at2759"/>
<evidence type="ECO:0000256" key="2">
    <source>
        <dbReference type="SAM" id="Phobius"/>
    </source>
</evidence>
<feature type="transmembrane region" description="Helical" evidence="2">
    <location>
        <begin position="184"/>
        <end position="212"/>
    </location>
</feature>
<feature type="chain" id="PRO_5007419066" description="Transmembrane protein" evidence="3">
    <location>
        <begin position="24"/>
        <end position="256"/>
    </location>
</feature>
<dbReference type="GeneID" id="26901828"/>
<gene>
    <name evidence="4" type="ORF">ABB37_01533</name>
</gene>
<feature type="signal peptide" evidence="3">
    <location>
        <begin position="1"/>
        <end position="23"/>
    </location>
</feature>
<keyword evidence="2" id="KW-0472">Membrane</keyword>
<name>A0A0M9G970_LEPPY</name>
<sequence length="256" mass="27633">MRRYAVTLALLAALLLCCGLVAAEVTPQVAAPLTLHLKKPVFAPAVEKHSRKLDDRFVKAQLPEVARLFFANEKESVVKGTATQEQQQQQQHPAQQMESVAAVTEDGKAIEGAHEDAKELRAIAAHVSASTGPHSVHLRHLRHQQMSRTLGRGAALVLAVDDTTNKTTNTSSPASKHSTAAEEYVTVLSGGVIASVTIALVFACALLVLVLIEMVTSIAEFVEHRRVLASHKSRISDDPAEPKYGDFRDTAVNLQV</sequence>
<protein>
    <recommendedName>
        <fullName evidence="6">Transmembrane protein</fullName>
    </recommendedName>
</protein>
<dbReference type="Proteomes" id="UP000037923">
    <property type="component" value="Unassembled WGS sequence"/>
</dbReference>
<keyword evidence="5" id="KW-1185">Reference proteome</keyword>
<reference evidence="4 5" key="1">
    <citation type="submission" date="2015-07" db="EMBL/GenBank/DDBJ databases">
        <title>High-quality genome of monoxenous trypanosomatid Leptomonas pyrrhocoris.</title>
        <authorList>
            <person name="Flegontov P."/>
            <person name="Butenko A."/>
            <person name="Firsov S."/>
            <person name="Vlcek C."/>
            <person name="Logacheva M.D."/>
            <person name="Field M."/>
            <person name="Filatov D."/>
            <person name="Flegontova O."/>
            <person name="Gerasimov E."/>
            <person name="Jackson A.P."/>
            <person name="Kelly S."/>
            <person name="Opperdoes F."/>
            <person name="O'Reilly A."/>
            <person name="Votypka J."/>
            <person name="Yurchenko V."/>
            <person name="Lukes J."/>
        </authorList>
    </citation>
    <scope>NUCLEOTIDE SEQUENCE [LARGE SCALE GENOMIC DNA]</scope>
    <source>
        <strain evidence="4">H10</strain>
    </source>
</reference>
<dbReference type="VEuPathDB" id="TriTrypDB:LpyrH10_02_5070"/>
<organism evidence="4 5">
    <name type="scientific">Leptomonas pyrrhocoris</name>
    <name type="common">Firebug parasite</name>
    <dbReference type="NCBI Taxonomy" id="157538"/>
    <lineage>
        <taxon>Eukaryota</taxon>
        <taxon>Discoba</taxon>
        <taxon>Euglenozoa</taxon>
        <taxon>Kinetoplastea</taxon>
        <taxon>Metakinetoplastina</taxon>
        <taxon>Trypanosomatida</taxon>
        <taxon>Trypanosomatidae</taxon>
        <taxon>Leishmaniinae</taxon>
        <taxon>Leptomonas</taxon>
    </lineage>
</organism>
<evidence type="ECO:0008006" key="6">
    <source>
        <dbReference type="Google" id="ProtNLM"/>
    </source>
</evidence>
<dbReference type="EMBL" id="LGTL01000002">
    <property type="protein sequence ID" value="KPA85156.1"/>
    <property type="molecule type" value="Genomic_DNA"/>
</dbReference>
<evidence type="ECO:0000256" key="1">
    <source>
        <dbReference type="SAM" id="MobiDB-lite"/>
    </source>
</evidence>
<keyword evidence="3" id="KW-0732">Signal</keyword>
<evidence type="ECO:0000313" key="5">
    <source>
        <dbReference type="Proteomes" id="UP000037923"/>
    </source>
</evidence>